<dbReference type="Proteomes" id="UP000285138">
    <property type="component" value="Unassembled WGS sequence"/>
</dbReference>
<accession>A0A424YGF6</accession>
<dbReference type="SUPFAM" id="SSF48452">
    <property type="entry name" value="TPR-like"/>
    <property type="match status" value="1"/>
</dbReference>
<evidence type="ECO:0000313" key="2">
    <source>
        <dbReference type="EMBL" id="RQD77060.1"/>
    </source>
</evidence>
<evidence type="ECO:0000256" key="1">
    <source>
        <dbReference type="PROSITE-ProRule" id="PRU00339"/>
    </source>
</evidence>
<dbReference type="InterPro" id="IPR011990">
    <property type="entry name" value="TPR-like_helical_dom_sf"/>
</dbReference>
<evidence type="ECO:0000313" key="3">
    <source>
        <dbReference type="Proteomes" id="UP000285138"/>
    </source>
</evidence>
<feature type="repeat" description="TPR" evidence="1">
    <location>
        <begin position="20"/>
        <end position="53"/>
    </location>
</feature>
<sequence>MVNNNEKDKSSQVTEFSKEAGYYLQKGVHCLNRSQLKKALKYFRKTIETDPHNTYTHYNIAYILSRIDYLKDINETFQEILGTTYNLPEASFLAAIYYSLTGEMDLAEKELEKFLEIAPEGEIMEEAREMLNLLSGEEEIYENLSYIKLSEKYEGVIQTVKEKVKRNLECPFFRVKMLENLYQLDDDLTSNIIFLYGLAENSTIAERVLRHFIKSSWAKEMHKELAMLALRDIGAEEPYEVMMENRIVKVTLKEYFERIPQWEPQWYQVMEKALENIKYNKYHSKTMEGELKEVWNQYIKVAYPEIPPVRDINLWSAALEYLTFKKRGINLNHKEISLKYRVFPEELLEKYKEMGQALSR</sequence>
<reference evidence="2 3" key="1">
    <citation type="submission" date="2018-08" db="EMBL/GenBank/DDBJ databases">
        <title>The metabolism and importance of syntrophic acetate oxidation coupled to methane or sulfide production in haloalkaline environments.</title>
        <authorList>
            <person name="Timmers P.H.A."/>
            <person name="Vavourakis C.D."/>
            <person name="Sorokin D.Y."/>
            <person name="Sinninghe Damste J.S."/>
            <person name="Muyzer G."/>
            <person name="Stams A.J.M."/>
            <person name="Plugge C.M."/>
        </authorList>
    </citation>
    <scope>NUCLEOTIDE SEQUENCE [LARGE SCALE GENOMIC DNA]</scope>
    <source>
        <strain evidence="2">MSAO_Bac1</strain>
    </source>
</reference>
<proteinExistence type="predicted"/>
<dbReference type="SMART" id="SM00028">
    <property type="entry name" value="TPR"/>
    <property type="match status" value="2"/>
</dbReference>
<comment type="caution">
    <text evidence="2">The sequence shown here is derived from an EMBL/GenBank/DDBJ whole genome shotgun (WGS) entry which is preliminary data.</text>
</comment>
<dbReference type="Gene3D" id="1.25.40.10">
    <property type="entry name" value="Tetratricopeptide repeat domain"/>
    <property type="match status" value="1"/>
</dbReference>
<gene>
    <name evidence="2" type="ORF">D5R97_03215</name>
</gene>
<dbReference type="PROSITE" id="PS50005">
    <property type="entry name" value="TPR"/>
    <property type="match status" value="1"/>
</dbReference>
<dbReference type="InterPro" id="IPR019734">
    <property type="entry name" value="TPR_rpt"/>
</dbReference>
<dbReference type="AlphaFoldDB" id="A0A424YGF6"/>
<keyword evidence="1" id="KW-0802">TPR repeat</keyword>
<protein>
    <submittedName>
        <fullName evidence="2">Uncharacterized protein</fullName>
    </submittedName>
</protein>
<organism evidence="2 3">
    <name type="scientific">Candidatus Syntrophonatronum acetioxidans</name>
    <dbReference type="NCBI Taxonomy" id="1795816"/>
    <lineage>
        <taxon>Bacteria</taxon>
        <taxon>Bacillati</taxon>
        <taxon>Bacillota</taxon>
        <taxon>Clostridia</taxon>
        <taxon>Eubacteriales</taxon>
        <taxon>Syntrophomonadaceae</taxon>
        <taxon>Candidatus Syntrophonatronum</taxon>
    </lineage>
</organism>
<dbReference type="EMBL" id="QZAA01000088">
    <property type="protein sequence ID" value="RQD77060.1"/>
    <property type="molecule type" value="Genomic_DNA"/>
</dbReference>
<name>A0A424YGF6_9FIRM</name>